<evidence type="ECO:0000313" key="2">
    <source>
        <dbReference type="EnsemblPlants" id="KQJ98535"/>
    </source>
</evidence>
<reference evidence="1 2" key="1">
    <citation type="journal article" date="2010" name="Nature">
        <title>Genome sequencing and analysis of the model grass Brachypodium distachyon.</title>
        <authorList>
            <consortium name="International Brachypodium Initiative"/>
        </authorList>
    </citation>
    <scope>NUCLEOTIDE SEQUENCE [LARGE SCALE GENOMIC DNA]</scope>
    <source>
        <strain evidence="1 2">Bd21</strain>
    </source>
</reference>
<dbReference type="Gramene" id="KQJ98535">
    <property type="protein sequence ID" value="KQJ98535"/>
    <property type="gene ID" value="BRADI_3g37486v3"/>
</dbReference>
<dbReference type="AlphaFoldDB" id="A0A0Q3FFY1"/>
<keyword evidence="3" id="KW-1185">Reference proteome</keyword>
<gene>
    <name evidence="1" type="ORF">BRADI_3g37486v3</name>
</gene>
<protein>
    <submittedName>
        <fullName evidence="1 2">Uncharacterized protein</fullName>
    </submittedName>
</protein>
<evidence type="ECO:0000313" key="1">
    <source>
        <dbReference type="EMBL" id="KQJ98535.1"/>
    </source>
</evidence>
<dbReference type="EnsemblPlants" id="KQJ98535">
    <property type="protein sequence ID" value="KQJ98535"/>
    <property type="gene ID" value="BRADI_3g37486v3"/>
</dbReference>
<sequence>MAQTRNCSGSLPFSPVSEYCLNFLNVMWAPHGEKFGRVVSSLSRLVLLSLNFCSAPDHEFLERVSGEKRFCSPSAGFACCRTPVSSPAPPLRLVPRFGCCFFVVFSPWLRAWLGEGFIGV</sequence>
<name>A0A0Q3FFY1_BRADI</name>
<accession>A0A0Q3FFY1</accession>
<reference evidence="2" key="3">
    <citation type="submission" date="2018-08" db="UniProtKB">
        <authorList>
            <consortium name="EnsemblPlants"/>
        </authorList>
    </citation>
    <scope>IDENTIFICATION</scope>
    <source>
        <strain evidence="2">cv. Bd21</strain>
    </source>
</reference>
<dbReference type="Proteomes" id="UP000008810">
    <property type="component" value="Chromosome 3"/>
</dbReference>
<dbReference type="InParanoid" id="A0A0Q3FFY1"/>
<evidence type="ECO:0000313" key="3">
    <source>
        <dbReference type="Proteomes" id="UP000008810"/>
    </source>
</evidence>
<reference evidence="1" key="2">
    <citation type="submission" date="2017-06" db="EMBL/GenBank/DDBJ databases">
        <title>WGS assembly of Brachypodium distachyon.</title>
        <authorList>
            <consortium name="The International Brachypodium Initiative"/>
            <person name="Lucas S."/>
            <person name="Harmon-Smith M."/>
            <person name="Lail K."/>
            <person name="Tice H."/>
            <person name="Grimwood J."/>
            <person name="Bruce D."/>
            <person name="Barry K."/>
            <person name="Shu S."/>
            <person name="Lindquist E."/>
            <person name="Wang M."/>
            <person name="Pitluck S."/>
            <person name="Vogel J.P."/>
            <person name="Garvin D.F."/>
            <person name="Mockler T.C."/>
            <person name="Schmutz J."/>
            <person name="Rokhsar D."/>
            <person name="Bevan M.W."/>
        </authorList>
    </citation>
    <scope>NUCLEOTIDE SEQUENCE</scope>
    <source>
        <strain evidence="1">Bd21</strain>
    </source>
</reference>
<organism evidence="1">
    <name type="scientific">Brachypodium distachyon</name>
    <name type="common">Purple false brome</name>
    <name type="synonym">Trachynia distachya</name>
    <dbReference type="NCBI Taxonomy" id="15368"/>
    <lineage>
        <taxon>Eukaryota</taxon>
        <taxon>Viridiplantae</taxon>
        <taxon>Streptophyta</taxon>
        <taxon>Embryophyta</taxon>
        <taxon>Tracheophyta</taxon>
        <taxon>Spermatophyta</taxon>
        <taxon>Magnoliopsida</taxon>
        <taxon>Liliopsida</taxon>
        <taxon>Poales</taxon>
        <taxon>Poaceae</taxon>
        <taxon>BOP clade</taxon>
        <taxon>Pooideae</taxon>
        <taxon>Stipodae</taxon>
        <taxon>Brachypodieae</taxon>
        <taxon>Brachypodium</taxon>
    </lineage>
</organism>
<dbReference type="EMBL" id="CM000882">
    <property type="protein sequence ID" value="KQJ98535.1"/>
    <property type="molecule type" value="Genomic_DNA"/>
</dbReference>
<proteinExistence type="predicted"/>